<keyword evidence="1" id="KW-0676">Redox-active center</keyword>
<gene>
    <name evidence="3" type="ORF">BE08_31265</name>
</gene>
<dbReference type="NCBIfam" id="TIGR02174">
    <property type="entry name" value="CXXU_selWTH"/>
    <property type="match status" value="1"/>
</dbReference>
<protein>
    <submittedName>
        <fullName evidence="3">SelT/selW/selH domain protein</fullName>
    </submittedName>
</protein>
<dbReference type="Gene3D" id="3.40.30.10">
    <property type="entry name" value="Glutaredoxin"/>
    <property type="match status" value="1"/>
</dbReference>
<proteinExistence type="predicted"/>
<dbReference type="InterPro" id="IPR011893">
    <property type="entry name" value="Selenoprotein_Rdx-typ"/>
</dbReference>
<dbReference type="AlphaFoldDB" id="A0A150PQB7"/>
<dbReference type="SUPFAM" id="SSF52833">
    <property type="entry name" value="Thioredoxin-like"/>
    <property type="match status" value="1"/>
</dbReference>
<evidence type="ECO:0000313" key="4">
    <source>
        <dbReference type="Proteomes" id="UP000075420"/>
    </source>
</evidence>
<reference evidence="3 4" key="1">
    <citation type="submission" date="2014-02" db="EMBL/GenBank/DDBJ databases">
        <title>The small core and large imbalanced accessory genome model reveals a collaborative survival strategy of Sorangium cellulosum strains in nature.</title>
        <authorList>
            <person name="Han K."/>
            <person name="Peng R."/>
            <person name="Blom J."/>
            <person name="Li Y.-Z."/>
        </authorList>
    </citation>
    <scope>NUCLEOTIDE SEQUENCE [LARGE SCALE GENOMIC DNA]</scope>
    <source>
        <strain evidence="3 4">So0157-25</strain>
    </source>
</reference>
<dbReference type="PANTHER" id="PTHR36417:SF2">
    <property type="entry name" value="SELENOPROTEIN DOMAIN PROTEIN (AFU_ORTHOLOGUE AFUA_1G05220)"/>
    <property type="match status" value="1"/>
</dbReference>
<evidence type="ECO:0000256" key="1">
    <source>
        <dbReference type="ARBA" id="ARBA00023284"/>
    </source>
</evidence>
<organism evidence="3 4">
    <name type="scientific">Sorangium cellulosum</name>
    <name type="common">Polyangium cellulosum</name>
    <dbReference type="NCBI Taxonomy" id="56"/>
    <lineage>
        <taxon>Bacteria</taxon>
        <taxon>Pseudomonadati</taxon>
        <taxon>Myxococcota</taxon>
        <taxon>Polyangia</taxon>
        <taxon>Polyangiales</taxon>
        <taxon>Polyangiaceae</taxon>
        <taxon>Sorangium</taxon>
    </lineage>
</organism>
<dbReference type="Pfam" id="PF10262">
    <property type="entry name" value="Rdx"/>
    <property type="match status" value="1"/>
</dbReference>
<name>A0A150PQB7_SORCE</name>
<dbReference type="InterPro" id="IPR036249">
    <property type="entry name" value="Thioredoxin-like_sf"/>
</dbReference>
<dbReference type="Proteomes" id="UP000075420">
    <property type="component" value="Unassembled WGS sequence"/>
</dbReference>
<sequence length="96" mass="10762">MDTAAAPQRPLVAIRYCPKCRWLTRAAWLAQELLITFPDEIDVLLSPGESGVFDVTLDGAVLFSRAAAERFPEPKELKQAIRDRVDPERSLGHSDR</sequence>
<comment type="caution">
    <text evidence="3">The sequence shown here is derived from an EMBL/GenBank/DDBJ whole genome shotgun (WGS) entry which is preliminary data.</text>
</comment>
<dbReference type="EMBL" id="JELY01000851">
    <property type="protein sequence ID" value="KYF57860.1"/>
    <property type="molecule type" value="Genomic_DNA"/>
</dbReference>
<accession>A0A150PQB7</accession>
<feature type="region of interest" description="Disordered" evidence="2">
    <location>
        <begin position="75"/>
        <end position="96"/>
    </location>
</feature>
<evidence type="ECO:0000256" key="2">
    <source>
        <dbReference type="SAM" id="MobiDB-lite"/>
    </source>
</evidence>
<dbReference type="PANTHER" id="PTHR36417">
    <property type="entry name" value="SELENOPROTEIN DOMAIN PROTEIN (AFU_ORTHOLOGUE AFUA_1G05220)"/>
    <property type="match status" value="1"/>
</dbReference>
<evidence type="ECO:0000313" key="3">
    <source>
        <dbReference type="EMBL" id="KYF57860.1"/>
    </source>
</evidence>